<evidence type="ECO:0000256" key="5">
    <source>
        <dbReference type="ARBA" id="ARBA00023065"/>
    </source>
</evidence>
<dbReference type="PANTHER" id="PTHR46365:SF1">
    <property type="entry name" value="COPPER TRANSPORT PROTEIN ATOX1"/>
    <property type="match status" value="1"/>
</dbReference>
<keyword evidence="2" id="KW-0479">Metal-binding</keyword>
<keyword evidence="4" id="KW-0186">Copper</keyword>
<reference evidence="13 14" key="1">
    <citation type="submission" date="2024-04" db="EMBL/GenBank/DDBJ databases">
        <authorList>
            <person name="Waldvogel A.-M."/>
            <person name="Schoenle A."/>
        </authorList>
    </citation>
    <scope>NUCLEOTIDE SEQUENCE [LARGE SCALE GENOMIC DNA]</scope>
</reference>
<keyword evidence="1" id="KW-0813">Transport</keyword>
<evidence type="ECO:0000313" key="13">
    <source>
        <dbReference type="EMBL" id="CAL1614381.1"/>
    </source>
</evidence>
<keyword evidence="6" id="KW-0143">Chaperone</keyword>
<name>A0AAV2MLP2_KNICA</name>
<dbReference type="GO" id="GO:0005829">
    <property type="term" value="C:cytosol"/>
    <property type="evidence" value="ECO:0007669"/>
    <property type="project" value="TreeGrafter"/>
</dbReference>
<organism evidence="13 14">
    <name type="scientific">Knipowitschia caucasica</name>
    <name type="common">Caucasian dwarf goby</name>
    <name type="synonym">Pomatoschistus caucasicus</name>
    <dbReference type="NCBI Taxonomy" id="637954"/>
    <lineage>
        <taxon>Eukaryota</taxon>
        <taxon>Metazoa</taxon>
        <taxon>Chordata</taxon>
        <taxon>Craniata</taxon>
        <taxon>Vertebrata</taxon>
        <taxon>Euteleostomi</taxon>
        <taxon>Actinopterygii</taxon>
        <taxon>Neopterygii</taxon>
        <taxon>Teleostei</taxon>
        <taxon>Neoteleostei</taxon>
        <taxon>Acanthomorphata</taxon>
        <taxon>Gobiaria</taxon>
        <taxon>Gobiiformes</taxon>
        <taxon>Gobioidei</taxon>
        <taxon>Gobiidae</taxon>
        <taxon>Gobiinae</taxon>
        <taxon>Knipowitschia</taxon>
    </lineage>
</organism>
<protein>
    <recommendedName>
        <fullName evidence="9">Copper transport protein ATOX1</fullName>
    </recommendedName>
    <alternativeName>
        <fullName evidence="10">Metal transport protein ATX1</fullName>
    </alternativeName>
</protein>
<dbReference type="InterPro" id="IPR006121">
    <property type="entry name" value="HMA_dom"/>
</dbReference>
<dbReference type="GO" id="GO:0016531">
    <property type="term" value="F:copper chaperone activity"/>
    <property type="evidence" value="ECO:0007669"/>
    <property type="project" value="TreeGrafter"/>
</dbReference>
<evidence type="ECO:0000256" key="7">
    <source>
        <dbReference type="ARBA" id="ARBA00037651"/>
    </source>
</evidence>
<keyword evidence="3" id="KW-0187">Copper transport</keyword>
<sequence>MTKHEFEVAMTCEGCSGAVTRILNKLGDEVKFEIDLPKKSEVQRSQVKTHSLLKFNLLSQNAQQRPLLSTDLHHSCTGPQQRHSVYNRSINHTFN</sequence>
<dbReference type="InterPro" id="IPR051881">
    <property type="entry name" value="Copper_transport_ATOX1-like"/>
</dbReference>
<feature type="compositionally biased region" description="Polar residues" evidence="12">
    <location>
        <begin position="77"/>
        <end position="95"/>
    </location>
</feature>
<dbReference type="InterPro" id="IPR036163">
    <property type="entry name" value="HMA_dom_sf"/>
</dbReference>
<dbReference type="GO" id="GO:0046872">
    <property type="term" value="F:metal ion binding"/>
    <property type="evidence" value="ECO:0007669"/>
    <property type="project" value="UniProtKB-KW"/>
</dbReference>
<dbReference type="GO" id="GO:0006825">
    <property type="term" value="P:copper ion transport"/>
    <property type="evidence" value="ECO:0007669"/>
    <property type="project" value="UniProtKB-KW"/>
</dbReference>
<evidence type="ECO:0000256" key="8">
    <source>
        <dbReference type="ARBA" id="ARBA00038171"/>
    </source>
</evidence>
<dbReference type="AlphaFoldDB" id="A0AAV2MLP2"/>
<evidence type="ECO:0000256" key="1">
    <source>
        <dbReference type="ARBA" id="ARBA00022448"/>
    </source>
</evidence>
<evidence type="ECO:0000256" key="6">
    <source>
        <dbReference type="ARBA" id="ARBA00023186"/>
    </source>
</evidence>
<comment type="subunit">
    <text evidence="11">Homodimer. Interacts with ATP7B. Interacts with ATP7A. Interacts (via dimer form) with SLC31A1 (via C-terminal domain); this interaction improves ATOX1 stability and controls intracellular Cu(I) levels.</text>
</comment>
<evidence type="ECO:0000256" key="11">
    <source>
        <dbReference type="ARBA" id="ARBA00046351"/>
    </source>
</evidence>
<dbReference type="PANTHER" id="PTHR46365">
    <property type="entry name" value="COPPER TRANSPORT PROTEIN ATOX1"/>
    <property type="match status" value="1"/>
</dbReference>
<proteinExistence type="inferred from homology"/>
<comment type="similarity">
    <text evidence="8">Belongs to the ATX1 family.</text>
</comment>
<evidence type="ECO:0000256" key="9">
    <source>
        <dbReference type="ARBA" id="ARBA00040962"/>
    </source>
</evidence>
<evidence type="ECO:0000256" key="3">
    <source>
        <dbReference type="ARBA" id="ARBA00022796"/>
    </source>
</evidence>
<dbReference type="CDD" id="cd00371">
    <property type="entry name" value="HMA"/>
    <property type="match status" value="1"/>
</dbReference>
<dbReference type="Gene3D" id="3.30.70.100">
    <property type="match status" value="1"/>
</dbReference>
<keyword evidence="14" id="KW-1185">Reference proteome</keyword>
<feature type="region of interest" description="Disordered" evidence="12">
    <location>
        <begin position="71"/>
        <end position="95"/>
    </location>
</feature>
<evidence type="ECO:0000256" key="4">
    <source>
        <dbReference type="ARBA" id="ARBA00023008"/>
    </source>
</evidence>
<dbReference type="EMBL" id="OZ035830">
    <property type="protein sequence ID" value="CAL1614381.1"/>
    <property type="molecule type" value="Genomic_DNA"/>
</dbReference>
<dbReference type="Proteomes" id="UP001497482">
    <property type="component" value="Chromosome 8"/>
</dbReference>
<accession>A0AAV2MLP2</accession>
<evidence type="ECO:0000256" key="2">
    <source>
        <dbReference type="ARBA" id="ARBA00022723"/>
    </source>
</evidence>
<evidence type="ECO:0000256" key="10">
    <source>
        <dbReference type="ARBA" id="ARBA00043201"/>
    </source>
</evidence>
<evidence type="ECO:0000256" key="12">
    <source>
        <dbReference type="SAM" id="MobiDB-lite"/>
    </source>
</evidence>
<comment type="function">
    <text evidence="7">Binds and deliver cytosolic copper to the copper ATPase proteins. May be important in cellular antioxidant defense.</text>
</comment>
<keyword evidence="5" id="KW-0406">Ion transport</keyword>
<evidence type="ECO:0000313" key="14">
    <source>
        <dbReference type="Proteomes" id="UP001497482"/>
    </source>
</evidence>
<gene>
    <name evidence="13" type="ORF">KC01_LOCUS40432</name>
</gene>
<dbReference type="SUPFAM" id="SSF55008">
    <property type="entry name" value="HMA, heavy metal-associated domain"/>
    <property type="match status" value="1"/>
</dbReference>